<dbReference type="RefSeq" id="WP_134113461.1">
    <property type="nucleotide sequence ID" value="NZ_SOBG01000007.1"/>
</dbReference>
<dbReference type="PRINTS" id="PR00111">
    <property type="entry name" value="ABHYDROLASE"/>
</dbReference>
<accession>A0AA46DXJ5</accession>
<dbReference type="SUPFAM" id="SSF53474">
    <property type="entry name" value="alpha/beta-Hydrolases"/>
    <property type="match status" value="1"/>
</dbReference>
<dbReference type="InterPro" id="IPR050266">
    <property type="entry name" value="AB_hydrolase_sf"/>
</dbReference>
<dbReference type="PRINTS" id="PR00793">
    <property type="entry name" value="PROAMNOPTASE"/>
</dbReference>
<dbReference type="InterPro" id="IPR002410">
    <property type="entry name" value="Peptidase_S33"/>
</dbReference>
<keyword evidence="2" id="KW-0378">Hydrolase</keyword>
<gene>
    <name evidence="4" type="ORF">EV215_1592</name>
</gene>
<comment type="caution">
    <text evidence="4">The sequence shown here is derived from an EMBL/GenBank/DDBJ whole genome shotgun (WGS) entry which is preliminary data.</text>
</comment>
<sequence length="538" mass="63927">MKKILKLLILFLSLFELSFASNISILEKNINENAKSFIEKTDLAIFYYTLSNVSNELSNEINANEKLNNIISNNLKSEKINNMEMFNKDFFYRQSILDNLYFGKRIGKKIPEKFKDLNWNITNVDDDKGNIILNYIFKRILNDLKYRKINIKNMEKNIEIELKNKPFYYGYFLTHIILYDSEFFSKNINISPYYKIIKELENLVDYVIKNKEYDLGYELYMCLSYFQLFENKEYKKLEKFLFKKNVFKDTILKGDTHLKVVYGISYAMKYEYTPKEKGFIESINGKIYYEVYGSKSKEEPLILISGGPGWSHEILYPLLNLSRKRQVILYDQIGTGKSNKVLTIENLSINDYIIDLSNIIQNLGLEKVSILGHSWGTMVAIDYTLKYPKKVSKLILASPVISASDWARDTKIKYNTLKSSDKDDEYTEKYLLKDLYKYMDYFIDFNENIYLKLWGESEYNINGWSKVYEKKEELNKIDKKVLITAGEFDEIYPETIKDWNNYLENSKYIIFKNTRHVHYIEDRVNFINEVNNFLKEEN</sequence>
<comment type="similarity">
    <text evidence="1">Belongs to the peptidase S33 family.</text>
</comment>
<dbReference type="GO" id="GO:0016020">
    <property type="term" value="C:membrane"/>
    <property type="evidence" value="ECO:0007669"/>
    <property type="project" value="TreeGrafter"/>
</dbReference>
<dbReference type="EMBL" id="SOBG01000007">
    <property type="protein sequence ID" value="TDT68525.1"/>
    <property type="molecule type" value="Genomic_DNA"/>
</dbReference>
<dbReference type="PANTHER" id="PTHR43798">
    <property type="entry name" value="MONOACYLGLYCEROL LIPASE"/>
    <property type="match status" value="1"/>
</dbReference>
<evidence type="ECO:0000256" key="1">
    <source>
        <dbReference type="ARBA" id="ARBA00010088"/>
    </source>
</evidence>
<dbReference type="InterPro" id="IPR000073">
    <property type="entry name" value="AB_hydrolase_1"/>
</dbReference>
<dbReference type="Pfam" id="PF00561">
    <property type="entry name" value="Abhydrolase_1"/>
    <property type="match status" value="1"/>
</dbReference>
<evidence type="ECO:0000256" key="2">
    <source>
        <dbReference type="ARBA" id="ARBA00022801"/>
    </source>
</evidence>
<proteinExistence type="inferred from homology"/>
<organism evidence="4 5">
    <name type="scientific">Hypnocyclicus thermotrophus</name>
    <dbReference type="NCBI Taxonomy" id="1627895"/>
    <lineage>
        <taxon>Bacteria</taxon>
        <taxon>Fusobacteriati</taxon>
        <taxon>Fusobacteriota</taxon>
        <taxon>Fusobacteriia</taxon>
        <taxon>Fusobacteriales</taxon>
        <taxon>Fusobacteriaceae</taxon>
        <taxon>Hypnocyclicus</taxon>
    </lineage>
</organism>
<feature type="domain" description="AB hydrolase-1" evidence="3">
    <location>
        <begin position="300"/>
        <end position="521"/>
    </location>
</feature>
<keyword evidence="5" id="KW-1185">Reference proteome</keyword>
<evidence type="ECO:0000313" key="4">
    <source>
        <dbReference type="EMBL" id="TDT68525.1"/>
    </source>
</evidence>
<reference evidence="4 5" key="1">
    <citation type="submission" date="2019-03" db="EMBL/GenBank/DDBJ databases">
        <title>Genomic Encyclopedia of Type Strains, Phase IV (KMG-IV): sequencing the most valuable type-strain genomes for metagenomic binning, comparative biology and taxonomic classification.</title>
        <authorList>
            <person name="Goeker M."/>
        </authorList>
    </citation>
    <scope>NUCLEOTIDE SEQUENCE [LARGE SCALE GENOMIC DNA]</scope>
    <source>
        <strain evidence="4 5">DSM 100055</strain>
    </source>
</reference>
<protein>
    <submittedName>
        <fullName evidence="4">Proline-specific peptidase</fullName>
    </submittedName>
</protein>
<dbReference type="Proteomes" id="UP000294678">
    <property type="component" value="Unassembled WGS sequence"/>
</dbReference>
<dbReference type="Gene3D" id="3.40.50.1820">
    <property type="entry name" value="alpha/beta hydrolase"/>
    <property type="match status" value="1"/>
</dbReference>
<evidence type="ECO:0000313" key="5">
    <source>
        <dbReference type="Proteomes" id="UP000294678"/>
    </source>
</evidence>
<dbReference type="PANTHER" id="PTHR43798:SF33">
    <property type="entry name" value="HYDROLASE, PUTATIVE (AFU_ORTHOLOGUE AFUA_2G14860)-RELATED"/>
    <property type="match status" value="1"/>
</dbReference>
<dbReference type="AlphaFoldDB" id="A0AA46DXJ5"/>
<name>A0AA46DXJ5_9FUSO</name>
<dbReference type="GO" id="GO:0006508">
    <property type="term" value="P:proteolysis"/>
    <property type="evidence" value="ECO:0007669"/>
    <property type="project" value="InterPro"/>
</dbReference>
<evidence type="ECO:0000259" key="3">
    <source>
        <dbReference type="Pfam" id="PF00561"/>
    </source>
</evidence>
<dbReference type="GO" id="GO:0008233">
    <property type="term" value="F:peptidase activity"/>
    <property type="evidence" value="ECO:0007669"/>
    <property type="project" value="InterPro"/>
</dbReference>
<dbReference type="InterPro" id="IPR029058">
    <property type="entry name" value="AB_hydrolase_fold"/>
</dbReference>